<feature type="non-terminal residue" evidence="1">
    <location>
        <position position="1"/>
    </location>
</feature>
<dbReference type="EMBL" id="HACA01030752">
    <property type="protein sequence ID" value="CDW48113.1"/>
    <property type="molecule type" value="Transcribed_RNA"/>
</dbReference>
<name>A0A0K2VC48_LEPSM</name>
<proteinExistence type="predicted"/>
<sequence>ALYDQIFKSICFTAPCPKYLRTLFTAVTVETGLLSSILKYLGISIKHLDSRESNINLIIDEFYSTE</sequence>
<evidence type="ECO:0000313" key="1">
    <source>
        <dbReference type="EMBL" id="CDW48113.1"/>
    </source>
</evidence>
<accession>A0A0K2VC48</accession>
<organism evidence="1">
    <name type="scientific">Lepeophtheirus salmonis</name>
    <name type="common">Salmon louse</name>
    <name type="synonym">Caligus salmonis</name>
    <dbReference type="NCBI Taxonomy" id="72036"/>
    <lineage>
        <taxon>Eukaryota</taxon>
        <taxon>Metazoa</taxon>
        <taxon>Ecdysozoa</taxon>
        <taxon>Arthropoda</taxon>
        <taxon>Crustacea</taxon>
        <taxon>Multicrustacea</taxon>
        <taxon>Hexanauplia</taxon>
        <taxon>Copepoda</taxon>
        <taxon>Siphonostomatoida</taxon>
        <taxon>Caligidae</taxon>
        <taxon>Lepeophtheirus</taxon>
    </lineage>
</organism>
<dbReference type="AlphaFoldDB" id="A0A0K2VC48"/>
<protein>
    <submittedName>
        <fullName evidence="1">Uncharacterized protein</fullName>
    </submittedName>
</protein>
<reference evidence="1" key="1">
    <citation type="submission" date="2014-05" db="EMBL/GenBank/DDBJ databases">
        <authorList>
            <person name="Chronopoulou M."/>
        </authorList>
    </citation>
    <scope>NUCLEOTIDE SEQUENCE</scope>
    <source>
        <tissue evidence="1">Whole organism</tissue>
    </source>
</reference>